<evidence type="ECO:0000313" key="21">
    <source>
        <dbReference type="Proteomes" id="UP000295096"/>
    </source>
</evidence>
<dbReference type="InterPro" id="IPR001610">
    <property type="entry name" value="PAC"/>
</dbReference>
<dbReference type="GO" id="GO:0004673">
    <property type="term" value="F:protein histidine kinase activity"/>
    <property type="evidence" value="ECO:0007669"/>
    <property type="project" value="UniProtKB-EC"/>
</dbReference>
<dbReference type="GO" id="GO:0009881">
    <property type="term" value="F:photoreceptor activity"/>
    <property type="evidence" value="ECO:0007669"/>
    <property type="project" value="UniProtKB-KW"/>
</dbReference>
<keyword evidence="9" id="KW-0677">Repeat</keyword>
<dbReference type="RefSeq" id="WP_133292753.1">
    <property type="nucleotide sequence ID" value="NZ_SMSJ01000123.1"/>
</dbReference>
<dbReference type="EC" id="2.7.13.3" evidence="2"/>
<keyword evidence="10" id="KW-0547">Nucleotide-binding</keyword>
<evidence type="ECO:0000256" key="7">
    <source>
        <dbReference type="ARBA" id="ARBA00022643"/>
    </source>
</evidence>
<comment type="caution">
    <text evidence="20">The sequence shown here is derived from an EMBL/GenBank/DDBJ whole genome shotgun (WGS) entry which is preliminary data.</text>
</comment>
<keyword evidence="6" id="KW-0285">Flavoprotein</keyword>
<dbReference type="Gene3D" id="3.30.450.20">
    <property type="entry name" value="PAS domain"/>
    <property type="match status" value="1"/>
</dbReference>
<evidence type="ECO:0000313" key="20">
    <source>
        <dbReference type="EMBL" id="TDH58413.1"/>
    </source>
</evidence>
<evidence type="ECO:0000256" key="10">
    <source>
        <dbReference type="ARBA" id="ARBA00022741"/>
    </source>
</evidence>
<dbReference type="PROSITE" id="PS50113">
    <property type="entry name" value="PAC"/>
    <property type="match status" value="1"/>
</dbReference>
<dbReference type="InterPro" id="IPR035965">
    <property type="entry name" value="PAS-like_dom_sf"/>
</dbReference>
<dbReference type="Proteomes" id="UP000295096">
    <property type="component" value="Unassembled WGS sequence"/>
</dbReference>
<dbReference type="InterPro" id="IPR013655">
    <property type="entry name" value="PAS_fold_3"/>
</dbReference>
<dbReference type="SMART" id="SM00086">
    <property type="entry name" value="PAC"/>
    <property type="match status" value="1"/>
</dbReference>
<keyword evidence="21" id="KW-1185">Reference proteome</keyword>
<feature type="domain" description="PAC" evidence="19">
    <location>
        <begin position="444"/>
        <end position="497"/>
    </location>
</feature>
<evidence type="ECO:0000256" key="1">
    <source>
        <dbReference type="ARBA" id="ARBA00000085"/>
    </source>
</evidence>
<sequence>MDPRNATIGKAKRFLPRLRAHLIALVLAVLLPALTVAAGAAWHLADNYRRTFEARLQDTARAMALFLDSEVQTHLATVVALASSPLLERDDLAAFDAWARSVGQSVGSWVVLNDAAPGHRQLLNTALPEGEPLPPPSPPGEGAWDVIRRAVETGRPAVSDFFVGRGTRRPIVAVAAPALQAARVTRVVVLVIDPGRLSARLTAMGPSGGAFVSVADGGGRIVARSRDHERFAGTIPPSRSVPEAERARGVFWSQSVYGEPALYSAQPLQTAPGWSVVVAEPYARYRANWLGPLAVLATGAAVVMALGLAVAAGLARRILRPVAALVRRAEAIAADEPGRGMPPPTVPPAGVAEFEALRLASEQAEHSLAAREAEFRAIFDTAAAGVVEVDARTRLYLRANRRFCAIVGRSEADLVGRLGPDDICHPTDRGQAAAFLAITQGGEPEGEYRLLRPDGAVVWVQANAAISARDPQGRTLRAVSIVQDVTERRRAEEVRELLTREVDHRAKNALAVVQAALRLTPKDDAAAYASAVEGRVAALARAHTLLAEARWSGADLRTLAQAEMGAFLLGATLDGPAVTLLPAAAQAFSMALHELATNATKHGALSVLGGRVRLAWSLDSEAGLLRLRWSEHNGPLIQAPPERRGFGSRVIEATIRNQLGGSVTKSWQPTGLVCQLDVPLARAVADEAAPTTSDTNTEPERHGWPLIPASLPAKSDVDTRLT</sequence>
<dbReference type="GO" id="GO:0005524">
    <property type="term" value="F:ATP binding"/>
    <property type="evidence" value="ECO:0007669"/>
    <property type="project" value="UniProtKB-KW"/>
</dbReference>
<dbReference type="PANTHER" id="PTHR41523">
    <property type="entry name" value="TWO-COMPONENT SYSTEM SENSOR PROTEIN"/>
    <property type="match status" value="1"/>
</dbReference>
<dbReference type="SMART" id="SM00911">
    <property type="entry name" value="HWE_HK"/>
    <property type="match status" value="1"/>
</dbReference>
<keyword evidence="5" id="KW-0716">Sensory transduction</keyword>
<evidence type="ECO:0000256" key="8">
    <source>
        <dbReference type="ARBA" id="ARBA00022679"/>
    </source>
</evidence>
<dbReference type="InterPro" id="IPR000014">
    <property type="entry name" value="PAS"/>
</dbReference>
<keyword evidence="7" id="KW-0288">FMN</keyword>
<accession>A0A4R5Q778</accession>
<dbReference type="CDD" id="cd18774">
    <property type="entry name" value="PDC2_HK_sensor"/>
    <property type="match status" value="1"/>
</dbReference>
<dbReference type="SUPFAM" id="SSF55785">
    <property type="entry name" value="PYP-like sensor domain (PAS domain)"/>
    <property type="match status" value="1"/>
</dbReference>
<evidence type="ECO:0000256" key="11">
    <source>
        <dbReference type="ARBA" id="ARBA00022777"/>
    </source>
</evidence>
<evidence type="ECO:0000256" key="4">
    <source>
        <dbReference type="ARBA" id="ARBA00022553"/>
    </source>
</evidence>
<feature type="region of interest" description="Disordered" evidence="16">
    <location>
        <begin position="686"/>
        <end position="722"/>
    </location>
</feature>
<evidence type="ECO:0000256" key="2">
    <source>
        <dbReference type="ARBA" id="ARBA00012438"/>
    </source>
</evidence>
<keyword evidence="8" id="KW-0808">Transferase</keyword>
<protein>
    <recommendedName>
        <fullName evidence="2">histidine kinase</fullName>
        <ecNumber evidence="2">2.7.13.3</ecNumber>
    </recommendedName>
</protein>
<evidence type="ECO:0000259" key="19">
    <source>
        <dbReference type="PROSITE" id="PS50113"/>
    </source>
</evidence>
<keyword evidence="17" id="KW-0812">Transmembrane</keyword>
<gene>
    <name evidence="20" type="ORF">E2C06_32710</name>
</gene>
<dbReference type="InterPro" id="IPR011102">
    <property type="entry name" value="Sig_transdc_His_kinase_HWE"/>
</dbReference>
<evidence type="ECO:0000256" key="15">
    <source>
        <dbReference type="ARBA" id="ARBA00023170"/>
    </source>
</evidence>
<evidence type="ECO:0000256" key="5">
    <source>
        <dbReference type="ARBA" id="ARBA00022606"/>
    </source>
</evidence>
<keyword evidence="12" id="KW-0067">ATP-binding</keyword>
<dbReference type="AlphaFoldDB" id="A0A4R5Q778"/>
<keyword evidence="3" id="KW-0600">Photoreceptor protein</keyword>
<reference evidence="20 21" key="1">
    <citation type="journal article" date="2016" name="J. Microbiol.">
        <title>Dankookia rubra gen. nov., sp. nov., an alphaproteobacterium isolated from sediment of a shallow stream.</title>
        <authorList>
            <person name="Kim W.H."/>
            <person name="Kim D.H."/>
            <person name="Kang K."/>
            <person name="Ahn T.Y."/>
        </authorList>
    </citation>
    <scope>NUCLEOTIDE SEQUENCE [LARGE SCALE GENOMIC DNA]</scope>
    <source>
        <strain evidence="20 21">JCM30602</strain>
    </source>
</reference>
<evidence type="ECO:0000256" key="16">
    <source>
        <dbReference type="SAM" id="MobiDB-lite"/>
    </source>
</evidence>
<keyword evidence="17" id="KW-0472">Membrane</keyword>
<evidence type="ECO:0000256" key="13">
    <source>
        <dbReference type="ARBA" id="ARBA00022991"/>
    </source>
</evidence>
<dbReference type="InterPro" id="IPR000700">
    <property type="entry name" value="PAS-assoc_C"/>
</dbReference>
<keyword evidence="4" id="KW-0597">Phosphoprotein</keyword>
<dbReference type="Pfam" id="PF07536">
    <property type="entry name" value="HWE_HK"/>
    <property type="match status" value="1"/>
</dbReference>
<keyword evidence="17" id="KW-1133">Transmembrane helix</keyword>
<organism evidence="20 21">
    <name type="scientific">Dankookia rubra</name>
    <dbReference type="NCBI Taxonomy" id="1442381"/>
    <lineage>
        <taxon>Bacteria</taxon>
        <taxon>Pseudomonadati</taxon>
        <taxon>Pseudomonadota</taxon>
        <taxon>Alphaproteobacteria</taxon>
        <taxon>Acetobacterales</taxon>
        <taxon>Roseomonadaceae</taxon>
        <taxon>Dankookia</taxon>
    </lineage>
</organism>
<feature type="transmembrane region" description="Helical" evidence="17">
    <location>
        <begin position="289"/>
        <end position="315"/>
    </location>
</feature>
<feature type="domain" description="PAS" evidence="18">
    <location>
        <begin position="371"/>
        <end position="429"/>
    </location>
</feature>
<dbReference type="PANTHER" id="PTHR41523:SF8">
    <property type="entry name" value="ETHYLENE RESPONSE SENSOR PROTEIN"/>
    <property type="match status" value="1"/>
</dbReference>
<keyword evidence="14" id="KW-0843">Virulence</keyword>
<comment type="catalytic activity">
    <reaction evidence="1">
        <text>ATP + protein L-histidine = ADP + protein N-phospho-L-histidine.</text>
        <dbReference type="EC" id="2.7.13.3"/>
    </reaction>
</comment>
<keyword evidence="15" id="KW-0675">Receptor</keyword>
<dbReference type="Pfam" id="PF08447">
    <property type="entry name" value="PAS_3"/>
    <property type="match status" value="1"/>
</dbReference>
<evidence type="ECO:0000256" key="14">
    <source>
        <dbReference type="ARBA" id="ARBA00023026"/>
    </source>
</evidence>
<evidence type="ECO:0000256" key="9">
    <source>
        <dbReference type="ARBA" id="ARBA00022737"/>
    </source>
</evidence>
<keyword evidence="11" id="KW-0418">Kinase</keyword>
<evidence type="ECO:0000256" key="3">
    <source>
        <dbReference type="ARBA" id="ARBA00022543"/>
    </source>
</evidence>
<evidence type="ECO:0000259" key="18">
    <source>
        <dbReference type="PROSITE" id="PS50112"/>
    </source>
</evidence>
<dbReference type="InterPro" id="IPR036890">
    <property type="entry name" value="HATPase_C_sf"/>
</dbReference>
<dbReference type="CDD" id="cd00130">
    <property type="entry name" value="PAS"/>
    <property type="match status" value="1"/>
</dbReference>
<dbReference type="PROSITE" id="PS50112">
    <property type="entry name" value="PAS"/>
    <property type="match status" value="1"/>
</dbReference>
<proteinExistence type="predicted"/>
<keyword evidence="13" id="KW-0157">Chromophore</keyword>
<dbReference type="NCBIfam" id="TIGR00229">
    <property type="entry name" value="sensory_box"/>
    <property type="match status" value="1"/>
</dbReference>
<dbReference type="EMBL" id="SMSJ01000123">
    <property type="protein sequence ID" value="TDH58413.1"/>
    <property type="molecule type" value="Genomic_DNA"/>
</dbReference>
<evidence type="ECO:0000256" key="17">
    <source>
        <dbReference type="SAM" id="Phobius"/>
    </source>
</evidence>
<evidence type="ECO:0000256" key="12">
    <source>
        <dbReference type="ARBA" id="ARBA00022840"/>
    </source>
</evidence>
<dbReference type="Gene3D" id="3.30.565.10">
    <property type="entry name" value="Histidine kinase-like ATPase, C-terminal domain"/>
    <property type="match status" value="1"/>
</dbReference>
<dbReference type="OrthoDB" id="341208at2"/>
<dbReference type="SMART" id="SM00091">
    <property type="entry name" value="PAS"/>
    <property type="match status" value="1"/>
</dbReference>
<name>A0A4R5Q778_9PROT</name>
<evidence type="ECO:0000256" key="6">
    <source>
        <dbReference type="ARBA" id="ARBA00022630"/>
    </source>
</evidence>